<geneLocation type="plasmid" evidence="1 2">
    <name>pSVL1</name>
</geneLocation>
<proteinExistence type="predicted"/>
<name>A0A0B5ICQ9_9ACTN</name>
<sequence>MEPIALRDAILAALEPVTGLEGRPIGGELEDGLVYGLVTRTGGGEAWWQILVRTTPESRPPAPDLDPAPVLPTSGPVRVGDIELLFAHAAMTAGAVTATRYSTRATPPALKYGVHAEFEDETAAFIQLQWVLRPGEERRDHTRGQHRDEV</sequence>
<keyword evidence="1" id="KW-0614">Plasmid</keyword>
<keyword evidence="2" id="KW-1185">Reference proteome</keyword>
<dbReference type="Proteomes" id="UP000031774">
    <property type="component" value="Plasmid pSVL1"/>
</dbReference>
<dbReference type="AlphaFoldDB" id="A0A0B5ICQ9"/>
<dbReference type="HOGENOM" id="CLU_1739569_0_0_11"/>
<organism evidence="1 2">
    <name type="scientific">Streptomyces vietnamensis</name>
    <dbReference type="NCBI Taxonomy" id="362257"/>
    <lineage>
        <taxon>Bacteria</taxon>
        <taxon>Bacillati</taxon>
        <taxon>Actinomycetota</taxon>
        <taxon>Actinomycetes</taxon>
        <taxon>Kitasatosporales</taxon>
        <taxon>Streptomycetaceae</taxon>
        <taxon>Streptomyces</taxon>
    </lineage>
</organism>
<evidence type="ECO:0000313" key="1">
    <source>
        <dbReference type="EMBL" id="AJF70306.1"/>
    </source>
</evidence>
<accession>A0A0B5ICQ9</accession>
<dbReference type="KEGG" id="svt:SVTN_39435"/>
<reference evidence="1 2" key="1">
    <citation type="submission" date="2014-12" db="EMBL/GenBank/DDBJ databases">
        <title>Complete genome sequence of Streptomyces vietnamensis strain GIMV4.0001, a genetic manipulable producer of the benzoisochromanequinone antibiotic granaticin.</title>
        <authorList>
            <person name="Deng M.R."/>
            <person name="Guo J."/>
            <person name="Ma L.Y."/>
            <person name="Feng G.D."/>
            <person name="Mo C.Y."/>
            <person name="Zhu H.H."/>
        </authorList>
    </citation>
    <scope>NUCLEOTIDE SEQUENCE [LARGE SCALE GENOMIC DNA]</scope>
    <source>
        <strain evidence="2">GIMV4.0001</strain>
        <plasmid evidence="1 2">pSVL1</plasmid>
    </source>
</reference>
<dbReference type="RefSeq" id="WP_041134777.1">
    <property type="nucleotide sequence ID" value="NZ_CP010408.1"/>
</dbReference>
<gene>
    <name evidence="1" type="ORF">SVTN_39435</name>
</gene>
<evidence type="ECO:0000313" key="2">
    <source>
        <dbReference type="Proteomes" id="UP000031774"/>
    </source>
</evidence>
<protein>
    <submittedName>
        <fullName evidence="1">Uncharacterized protein</fullName>
    </submittedName>
</protein>
<dbReference type="EMBL" id="CP010408">
    <property type="protein sequence ID" value="AJF70306.1"/>
    <property type="molecule type" value="Genomic_DNA"/>
</dbReference>